<evidence type="ECO:0000313" key="8">
    <source>
        <dbReference type="EMBL" id="CUG92869.1"/>
    </source>
</evidence>
<keyword evidence="3" id="KW-0963">Cytoplasm</keyword>
<evidence type="ECO:0000256" key="3">
    <source>
        <dbReference type="ARBA" id="ARBA00022490"/>
    </source>
</evidence>
<dbReference type="InterPro" id="IPR029214">
    <property type="entry name" value="CFAP144"/>
</dbReference>
<evidence type="ECO:0000256" key="4">
    <source>
        <dbReference type="ARBA" id="ARBA00023212"/>
    </source>
</evidence>
<dbReference type="VEuPathDB" id="TriTrypDB:BSAL_39775"/>
<keyword evidence="9" id="KW-1185">Reference proteome</keyword>
<dbReference type="GO" id="GO:0005856">
    <property type="term" value="C:cytoskeleton"/>
    <property type="evidence" value="ECO:0007669"/>
    <property type="project" value="UniProtKB-SubCell"/>
</dbReference>
<name>A0A0S4JUT4_BODSA</name>
<feature type="compositionally biased region" description="Polar residues" evidence="7">
    <location>
        <begin position="156"/>
        <end position="166"/>
    </location>
</feature>
<comment type="similarity">
    <text evidence="6">Belongs to the CFAP144 family.</text>
</comment>
<dbReference type="EMBL" id="CYKH01002091">
    <property type="protein sequence ID" value="CUG92869.1"/>
    <property type="molecule type" value="Genomic_DNA"/>
</dbReference>
<evidence type="ECO:0000256" key="2">
    <source>
        <dbReference type="ARBA" id="ARBA00004245"/>
    </source>
</evidence>
<dbReference type="Proteomes" id="UP000051952">
    <property type="component" value="Unassembled WGS sequence"/>
</dbReference>
<evidence type="ECO:0000256" key="1">
    <source>
        <dbReference type="ARBA" id="ARBA00004138"/>
    </source>
</evidence>
<dbReference type="PANTHER" id="PTHR33865">
    <property type="entry name" value="PROTEIN FAM183B"/>
    <property type="match status" value="1"/>
</dbReference>
<evidence type="ECO:0000256" key="6">
    <source>
        <dbReference type="ARBA" id="ARBA00034777"/>
    </source>
</evidence>
<keyword evidence="4" id="KW-0206">Cytoskeleton</keyword>
<dbReference type="Pfam" id="PF14886">
    <property type="entry name" value="FAM183"/>
    <property type="match status" value="1"/>
</dbReference>
<dbReference type="AlphaFoldDB" id="A0A0S4JUT4"/>
<accession>A0A0S4JUT4</accession>
<dbReference type="OrthoDB" id="446290at2759"/>
<keyword evidence="5" id="KW-0966">Cell projection</keyword>
<sequence length="276" mass="30025">MPIDSEVAKERIWKEHCEKMVMQSVRFQKDGRSHAEFTMNPYHLHHNKPVTEPVSTRANDFLDRPKATLAALSARLAASGLDPASAKQPSFAESSPRNVAHINKSRAVKGNNIFGTAGASAESKKKLLEDWSEVLNQEIGGAKSFRDGTGSFLPPINNSRQTTPNYSAKGGAPSPLSPSKIVASPTSPQKVDFGGSNTVNSTPGKSARDDVVQELLLRSTKPPTQKYTKPQTEAQVLGWDAQRALKANPMFTFLHKSCDMTRFAAESGHSPTKKSQ</sequence>
<dbReference type="GO" id="GO:0097546">
    <property type="term" value="C:ciliary base"/>
    <property type="evidence" value="ECO:0007669"/>
    <property type="project" value="TreeGrafter"/>
</dbReference>
<organism evidence="8 9">
    <name type="scientific">Bodo saltans</name>
    <name type="common">Flagellated protozoan</name>
    <dbReference type="NCBI Taxonomy" id="75058"/>
    <lineage>
        <taxon>Eukaryota</taxon>
        <taxon>Discoba</taxon>
        <taxon>Euglenozoa</taxon>
        <taxon>Kinetoplastea</taxon>
        <taxon>Metakinetoplastina</taxon>
        <taxon>Eubodonida</taxon>
        <taxon>Bodonidae</taxon>
        <taxon>Bodo</taxon>
    </lineage>
</organism>
<feature type="region of interest" description="Disordered" evidence="7">
    <location>
        <begin position="155"/>
        <end position="208"/>
    </location>
</feature>
<feature type="compositionally biased region" description="Polar residues" evidence="7">
    <location>
        <begin position="184"/>
        <end position="204"/>
    </location>
</feature>
<evidence type="ECO:0000256" key="5">
    <source>
        <dbReference type="ARBA" id="ARBA00023273"/>
    </source>
</evidence>
<comment type="subcellular location">
    <subcellularLocation>
        <location evidence="1">Cell projection</location>
        <location evidence="1">Cilium</location>
    </subcellularLocation>
    <subcellularLocation>
        <location evidence="2">Cytoplasm</location>
        <location evidence="2">Cytoskeleton</location>
    </subcellularLocation>
</comment>
<evidence type="ECO:0000256" key="7">
    <source>
        <dbReference type="SAM" id="MobiDB-lite"/>
    </source>
</evidence>
<evidence type="ECO:0000313" key="9">
    <source>
        <dbReference type="Proteomes" id="UP000051952"/>
    </source>
</evidence>
<protein>
    <submittedName>
        <fullName evidence="8">Uncharacterized protein</fullName>
    </submittedName>
</protein>
<dbReference type="PANTHER" id="PTHR33865:SF3">
    <property type="entry name" value="PROTEIN FAM183B"/>
    <property type="match status" value="1"/>
</dbReference>
<gene>
    <name evidence="8" type="ORF">BSAL_39775</name>
</gene>
<reference evidence="9" key="1">
    <citation type="submission" date="2015-09" db="EMBL/GenBank/DDBJ databases">
        <authorList>
            <consortium name="Pathogen Informatics"/>
        </authorList>
    </citation>
    <scope>NUCLEOTIDE SEQUENCE [LARGE SCALE GENOMIC DNA]</scope>
    <source>
        <strain evidence="9">Lake Konstanz</strain>
    </source>
</reference>
<proteinExistence type="inferred from homology"/>